<accession>A0A831UG96</accession>
<dbReference type="PANTHER" id="PTHR43833">
    <property type="entry name" value="POTASSIUM CHANNEL PROTEIN 2-RELATED-RELATED"/>
    <property type="match status" value="1"/>
</dbReference>
<dbReference type="GO" id="GO:0008324">
    <property type="term" value="F:monoatomic cation transmembrane transporter activity"/>
    <property type="evidence" value="ECO:0007669"/>
    <property type="project" value="InterPro"/>
</dbReference>
<dbReference type="Pfam" id="PF02254">
    <property type="entry name" value="TrkA_N"/>
    <property type="match status" value="1"/>
</dbReference>
<dbReference type="InterPro" id="IPR006037">
    <property type="entry name" value="RCK_C"/>
</dbReference>
<evidence type="ECO:0000256" key="1">
    <source>
        <dbReference type="ARBA" id="ARBA00004651"/>
    </source>
</evidence>
<comment type="subcellular location">
    <subcellularLocation>
        <location evidence="1">Cell membrane</location>
        <topology evidence="1">Multi-pass membrane protein</topology>
    </subcellularLocation>
</comment>
<keyword evidence="5" id="KW-0813">Transport</keyword>
<dbReference type="GO" id="GO:0005886">
    <property type="term" value="C:plasma membrane"/>
    <property type="evidence" value="ECO:0007669"/>
    <property type="project" value="UniProtKB-SubCell"/>
</dbReference>
<proteinExistence type="predicted"/>
<keyword evidence="2" id="KW-0472">Membrane</keyword>
<sequence length="351" mass="38701">MDPVRHLKISIAILLLLVSAGTAGYMAIEGWVFLDALYMTVITLGTVGFKEIHDLGDAGKIFTICLIIFGVSVLGYIVGSLAQIMFEGQIQRIIGRKKVERKIEALRDHYIICGFGRIGALICREFAAKPIPFLVIEKHPEVHEKLHHEEYLHIRGDATEDETLLRAGIKRAKGLISVVTSDTENVYITLTARGLNPDLFILARSGEEGSEIKLKRAGANKVVSPYLIGGSRMAQAILRPNVVDFIEIATGREHLDLQMEEILIPEKSAFIGENLITSGFRRETGVIIVGIKKATGKMVFNPNPHTHIEALDTLIVLGEPGAIAKLEQLVACDSCADTIIKKHRKEHHEHA</sequence>
<dbReference type="InterPro" id="IPR050721">
    <property type="entry name" value="Trk_Ktr_HKT_K-transport"/>
</dbReference>
<feature type="domain" description="RCK N-terminal" evidence="3">
    <location>
        <begin position="107"/>
        <end position="224"/>
    </location>
</feature>
<keyword evidence="5" id="KW-0407">Ion channel</keyword>
<dbReference type="EMBL" id="DSOV01000020">
    <property type="protein sequence ID" value="HEN41854.1"/>
    <property type="molecule type" value="Genomic_DNA"/>
</dbReference>
<dbReference type="InterPro" id="IPR003148">
    <property type="entry name" value="RCK_N"/>
</dbReference>
<dbReference type="GO" id="GO:0006813">
    <property type="term" value="P:potassium ion transport"/>
    <property type="evidence" value="ECO:0007669"/>
    <property type="project" value="InterPro"/>
</dbReference>
<comment type="caution">
    <text evidence="5">The sequence shown here is derived from an EMBL/GenBank/DDBJ whole genome shotgun (WGS) entry which is preliminary data.</text>
</comment>
<evidence type="ECO:0000259" key="4">
    <source>
        <dbReference type="PROSITE" id="PS51202"/>
    </source>
</evidence>
<evidence type="ECO:0000313" key="5">
    <source>
        <dbReference type="EMBL" id="HEN41854.1"/>
    </source>
</evidence>
<dbReference type="InterPro" id="IPR013099">
    <property type="entry name" value="K_chnl_dom"/>
</dbReference>
<dbReference type="SUPFAM" id="SSF81324">
    <property type="entry name" value="Voltage-gated potassium channels"/>
    <property type="match status" value="1"/>
</dbReference>
<evidence type="ECO:0000256" key="2">
    <source>
        <dbReference type="SAM" id="Phobius"/>
    </source>
</evidence>
<dbReference type="SUPFAM" id="SSF116726">
    <property type="entry name" value="TrkA C-terminal domain-like"/>
    <property type="match status" value="1"/>
</dbReference>
<dbReference type="AlphaFoldDB" id="A0A831UG96"/>
<keyword evidence="2" id="KW-0812">Transmembrane</keyword>
<feature type="transmembrane region" description="Helical" evidence="2">
    <location>
        <begin position="61"/>
        <end position="86"/>
    </location>
</feature>
<reference evidence="5" key="1">
    <citation type="journal article" date="2020" name="mSystems">
        <title>Genome- and Community-Level Interaction Insights into Carbon Utilization and Element Cycling Functions of Hydrothermarchaeota in Hydrothermal Sediment.</title>
        <authorList>
            <person name="Zhou Z."/>
            <person name="Liu Y."/>
            <person name="Xu W."/>
            <person name="Pan J."/>
            <person name="Luo Z.H."/>
            <person name="Li M."/>
        </authorList>
    </citation>
    <scope>NUCLEOTIDE SEQUENCE [LARGE SCALE GENOMIC DNA]</scope>
    <source>
        <strain evidence="5">SpSt-349</strain>
    </source>
</reference>
<gene>
    <name evidence="5" type="ORF">ENQ87_05670</name>
</gene>
<dbReference type="Gene3D" id="1.10.287.70">
    <property type="match status" value="1"/>
</dbReference>
<name>A0A831UG96_GEOME</name>
<dbReference type="PROSITE" id="PS51202">
    <property type="entry name" value="RCK_C"/>
    <property type="match status" value="1"/>
</dbReference>
<dbReference type="SUPFAM" id="SSF51735">
    <property type="entry name" value="NAD(P)-binding Rossmann-fold domains"/>
    <property type="match status" value="1"/>
</dbReference>
<feature type="domain" description="RCK C-terminal" evidence="4">
    <location>
        <begin position="243"/>
        <end position="332"/>
    </location>
</feature>
<dbReference type="Gene3D" id="3.40.50.720">
    <property type="entry name" value="NAD(P)-binding Rossmann-like Domain"/>
    <property type="match status" value="1"/>
</dbReference>
<organism evidence="5">
    <name type="scientific">Geobacter metallireducens</name>
    <dbReference type="NCBI Taxonomy" id="28232"/>
    <lineage>
        <taxon>Bacteria</taxon>
        <taxon>Pseudomonadati</taxon>
        <taxon>Thermodesulfobacteriota</taxon>
        <taxon>Desulfuromonadia</taxon>
        <taxon>Geobacterales</taxon>
        <taxon>Geobacteraceae</taxon>
        <taxon>Geobacter</taxon>
    </lineage>
</organism>
<dbReference type="Gene3D" id="3.30.70.1450">
    <property type="entry name" value="Regulator of K+ conductance, C-terminal domain"/>
    <property type="match status" value="1"/>
</dbReference>
<keyword evidence="5" id="KW-0406">Ion transport</keyword>
<dbReference type="Pfam" id="PF07885">
    <property type="entry name" value="Ion_trans_2"/>
    <property type="match status" value="1"/>
</dbReference>
<feature type="transmembrane region" description="Helical" evidence="2">
    <location>
        <begin position="30"/>
        <end position="49"/>
    </location>
</feature>
<evidence type="ECO:0000259" key="3">
    <source>
        <dbReference type="PROSITE" id="PS51201"/>
    </source>
</evidence>
<dbReference type="PROSITE" id="PS51201">
    <property type="entry name" value="RCK_N"/>
    <property type="match status" value="1"/>
</dbReference>
<dbReference type="InterPro" id="IPR036721">
    <property type="entry name" value="RCK_C_sf"/>
</dbReference>
<dbReference type="Pfam" id="PF02080">
    <property type="entry name" value="TrkA_C"/>
    <property type="match status" value="1"/>
</dbReference>
<protein>
    <submittedName>
        <fullName evidence="5">Potassium channel protein</fullName>
    </submittedName>
</protein>
<dbReference type="PANTHER" id="PTHR43833:SF9">
    <property type="entry name" value="POTASSIUM CHANNEL PROTEIN YUGO-RELATED"/>
    <property type="match status" value="1"/>
</dbReference>
<dbReference type="InterPro" id="IPR036291">
    <property type="entry name" value="NAD(P)-bd_dom_sf"/>
</dbReference>
<keyword evidence="2" id="KW-1133">Transmembrane helix</keyword>